<sequence length="487" mass="56586">MEAATLKRPKETHKNHEEKRDPLANLPEPLLHLILSYLAMKDVIRTSVLSKRWRYIWLYVPCLNFPPLKMSRSKEVAFINQSLLLHKCPAIQKFSLTFLQHDAEPHHVDSWIYFTKTRNVNKLNLDFRNNHLETQPVRCYRLPDFLFSSTSLTALSLVRCEIHFPVKCKLSSLKILSLEQVYFSDGTIADLTGSTPILEFLSLTNCQRFADFNVHIYRGSTIKTLKIHESDHCSSNSSLSISVPCITSFELFTSRTRMLYIFHRMESLESAGFGCSKVTCGQYEMGKGRIYFWSPADVRHVKYLKLCSCYIKVLPRRKERNCVSFEALCLSIKTGLTKGELPGIGYMLRHSPKIKTLIINIDNIQAKESHNHSEDREYWELQEPNFVDLLCNLKDVKIYNFLKNLEVPESKQLSRTEDFLADLQNDMNFLRFLLKNSKVMERMTITTFKDVQFGRNSENKKLKLLFQVAQELLAFPRASRAVQISFN</sequence>
<keyword evidence="2" id="KW-1185">Reference proteome</keyword>
<proteinExistence type="predicted"/>
<dbReference type="EMBL" id="CM037154">
    <property type="protein sequence ID" value="KAH7861263.1"/>
    <property type="molecule type" value="Genomic_DNA"/>
</dbReference>
<name>A0ACB7Z5W1_9ERIC</name>
<protein>
    <submittedName>
        <fullName evidence="1">Uncharacterized protein</fullName>
    </submittedName>
</protein>
<dbReference type="Proteomes" id="UP000828048">
    <property type="component" value="Chromosome 4"/>
</dbReference>
<reference evidence="1 2" key="1">
    <citation type="journal article" date="2021" name="Hortic Res">
        <title>High-quality reference genome and annotation aids understanding of berry development for evergreen blueberry (Vaccinium darrowii).</title>
        <authorList>
            <person name="Yu J."/>
            <person name="Hulse-Kemp A.M."/>
            <person name="Babiker E."/>
            <person name="Staton M."/>
        </authorList>
    </citation>
    <scope>NUCLEOTIDE SEQUENCE [LARGE SCALE GENOMIC DNA]</scope>
    <source>
        <strain evidence="2">cv. NJ 8807/NJ 8810</strain>
        <tissue evidence="1">Young leaf</tissue>
    </source>
</reference>
<organism evidence="1 2">
    <name type="scientific">Vaccinium darrowii</name>
    <dbReference type="NCBI Taxonomy" id="229202"/>
    <lineage>
        <taxon>Eukaryota</taxon>
        <taxon>Viridiplantae</taxon>
        <taxon>Streptophyta</taxon>
        <taxon>Embryophyta</taxon>
        <taxon>Tracheophyta</taxon>
        <taxon>Spermatophyta</taxon>
        <taxon>Magnoliopsida</taxon>
        <taxon>eudicotyledons</taxon>
        <taxon>Gunneridae</taxon>
        <taxon>Pentapetalae</taxon>
        <taxon>asterids</taxon>
        <taxon>Ericales</taxon>
        <taxon>Ericaceae</taxon>
        <taxon>Vaccinioideae</taxon>
        <taxon>Vaccinieae</taxon>
        <taxon>Vaccinium</taxon>
    </lineage>
</organism>
<gene>
    <name evidence="1" type="ORF">Vadar_023950</name>
</gene>
<evidence type="ECO:0000313" key="1">
    <source>
        <dbReference type="EMBL" id="KAH7861263.1"/>
    </source>
</evidence>
<comment type="caution">
    <text evidence="1">The sequence shown here is derived from an EMBL/GenBank/DDBJ whole genome shotgun (WGS) entry which is preliminary data.</text>
</comment>
<accession>A0ACB7Z5W1</accession>
<evidence type="ECO:0000313" key="2">
    <source>
        <dbReference type="Proteomes" id="UP000828048"/>
    </source>
</evidence>